<dbReference type="GO" id="GO:0006275">
    <property type="term" value="P:regulation of DNA replication"/>
    <property type="evidence" value="ECO:0007669"/>
    <property type="project" value="InterPro"/>
</dbReference>
<proteinExistence type="predicted"/>
<dbReference type="SUPFAM" id="SSF48295">
    <property type="entry name" value="TrpR-like"/>
    <property type="match status" value="1"/>
</dbReference>
<dbReference type="RefSeq" id="WP_083255380.1">
    <property type="nucleotide sequence ID" value="NZ_MCRJ01000002.1"/>
</dbReference>
<dbReference type="Proteomes" id="UP000094622">
    <property type="component" value="Unassembled WGS sequence"/>
</dbReference>
<dbReference type="GO" id="GO:0006270">
    <property type="term" value="P:DNA replication initiation"/>
    <property type="evidence" value="ECO:0007669"/>
    <property type="project" value="InterPro"/>
</dbReference>
<evidence type="ECO:0000313" key="2">
    <source>
        <dbReference type="EMBL" id="ODN72411.1"/>
    </source>
</evidence>
<dbReference type="InterPro" id="IPR013159">
    <property type="entry name" value="DnaA_C"/>
</dbReference>
<protein>
    <recommendedName>
        <fullName evidence="1">Chromosomal replication initiator DnaA C-terminal domain-containing protein</fullName>
    </recommendedName>
</protein>
<name>A0A1E3HAA9_9HYPH</name>
<keyword evidence="3" id="KW-1185">Reference proteome</keyword>
<dbReference type="Gene3D" id="1.10.1750.10">
    <property type="match status" value="1"/>
</dbReference>
<evidence type="ECO:0000313" key="3">
    <source>
        <dbReference type="Proteomes" id="UP000094622"/>
    </source>
</evidence>
<gene>
    <name evidence="2" type="ORF">A6302_00157</name>
</gene>
<sequence length="144" mass="15121">MLDRPILKPPEAGVHPPPPGYRILHAEAEGLARLVAAAHGVALHHMAAPGRGPAVVARARHIAIYLAHVHLGLAPPQATALVHRDRTLLAYACRRIEDSRDDPVIDRRLDALAVAADALAGVLAALAACDLAPHLTVACCPETP</sequence>
<dbReference type="CDD" id="cd06571">
    <property type="entry name" value="Bac_DnaA_C"/>
    <property type="match status" value="1"/>
</dbReference>
<comment type="caution">
    <text evidence="2">The sequence shown here is derived from an EMBL/GenBank/DDBJ whole genome shotgun (WGS) entry which is preliminary data.</text>
</comment>
<dbReference type="EMBL" id="MCRJ01000002">
    <property type="protein sequence ID" value="ODN72411.1"/>
    <property type="molecule type" value="Genomic_DNA"/>
</dbReference>
<evidence type="ECO:0000259" key="1">
    <source>
        <dbReference type="SMART" id="SM00760"/>
    </source>
</evidence>
<feature type="domain" description="Chromosomal replication initiator DnaA C-terminal" evidence="1">
    <location>
        <begin position="27"/>
        <end position="96"/>
    </location>
</feature>
<dbReference type="GO" id="GO:0005524">
    <property type="term" value="F:ATP binding"/>
    <property type="evidence" value="ECO:0007669"/>
    <property type="project" value="InterPro"/>
</dbReference>
<dbReference type="InterPro" id="IPR010921">
    <property type="entry name" value="Trp_repressor/repl_initiator"/>
</dbReference>
<dbReference type="GO" id="GO:0043565">
    <property type="term" value="F:sequence-specific DNA binding"/>
    <property type="evidence" value="ECO:0007669"/>
    <property type="project" value="InterPro"/>
</dbReference>
<organism evidence="2 3">
    <name type="scientific">Methylobrevis pamukkalensis</name>
    <dbReference type="NCBI Taxonomy" id="1439726"/>
    <lineage>
        <taxon>Bacteria</taxon>
        <taxon>Pseudomonadati</taxon>
        <taxon>Pseudomonadota</taxon>
        <taxon>Alphaproteobacteria</taxon>
        <taxon>Hyphomicrobiales</taxon>
        <taxon>Pleomorphomonadaceae</taxon>
        <taxon>Methylobrevis</taxon>
    </lineage>
</organism>
<reference evidence="2 3" key="1">
    <citation type="submission" date="2016-07" db="EMBL/GenBank/DDBJ databases">
        <title>Draft Genome Sequence of Methylobrevis pamukkalensis PK2.</title>
        <authorList>
            <person name="Vasilenko O.V."/>
            <person name="Doronina N.V."/>
            <person name="Shmareva M.N."/>
            <person name="Tarlachkov S.V."/>
            <person name="Mustakhimov I."/>
            <person name="Trotsenko Y.A."/>
        </authorList>
    </citation>
    <scope>NUCLEOTIDE SEQUENCE [LARGE SCALE GENOMIC DNA]</scope>
    <source>
        <strain evidence="2 3">PK2</strain>
    </source>
</reference>
<dbReference type="OrthoDB" id="8480222at2"/>
<dbReference type="SMART" id="SM00760">
    <property type="entry name" value="Bac_DnaA_C"/>
    <property type="match status" value="1"/>
</dbReference>
<dbReference type="AlphaFoldDB" id="A0A1E3HAA9"/>
<accession>A0A1E3HAA9</accession>